<dbReference type="AlphaFoldDB" id="A0A5A7QHI0"/>
<keyword evidence="1" id="KW-0418">Kinase</keyword>
<reference evidence="2" key="1">
    <citation type="journal article" date="2019" name="Curr. Biol.">
        <title>Genome Sequence of Striga asiatica Provides Insight into the Evolution of Plant Parasitism.</title>
        <authorList>
            <person name="Yoshida S."/>
            <person name="Kim S."/>
            <person name="Wafula E.K."/>
            <person name="Tanskanen J."/>
            <person name="Kim Y.M."/>
            <person name="Honaas L."/>
            <person name="Yang Z."/>
            <person name="Spallek T."/>
            <person name="Conn C.E."/>
            <person name="Ichihashi Y."/>
            <person name="Cheong K."/>
            <person name="Cui S."/>
            <person name="Der J.P."/>
            <person name="Gundlach H."/>
            <person name="Jiao Y."/>
            <person name="Hori C."/>
            <person name="Ishida J.K."/>
            <person name="Kasahara H."/>
            <person name="Kiba T."/>
            <person name="Kim M.S."/>
            <person name="Koo N."/>
            <person name="Laohavisit A."/>
            <person name="Lee Y.H."/>
            <person name="Lumba S."/>
            <person name="McCourt P."/>
            <person name="Mortimer J.C."/>
            <person name="Mutuku J.M."/>
            <person name="Nomura T."/>
            <person name="Sasaki-Sekimoto Y."/>
            <person name="Seto Y."/>
            <person name="Wang Y."/>
            <person name="Wakatake T."/>
            <person name="Sakakibara H."/>
            <person name="Demura T."/>
            <person name="Yamaguchi S."/>
            <person name="Yoneyama K."/>
            <person name="Manabe R.I."/>
            <person name="Nelson D.C."/>
            <person name="Schulman A.H."/>
            <person name="Timko M.P."/>
            <person name="dePamphilis C.W."/>
            <person name="Choi D."/>
            <person name="Shirasu K."/>
        </authorList>
    </citation>
    <scope>NUCLEOTIDE SEQUENCE [LARGE SCALE GENOMIC DNA]</scope>
    <source>
        <strain evidence="2">cv. UVA1</strain>
    </source>
</reference>
<name>A0A5A7QHI0_STRAF</name>
<dbReference type="Proteomes" id="UP000325081">
    <property type="component" value="Unassembled WGS sequence"/>
</dbReference>
<comment type="caution">
    <text evidence="1">The sequence shown here is derived from an EMBL/GenBank/DDBJ whole genome shotgun (WGS) entry which is preliminary data.</text>
</comment>
<proteinExistence type="predicted"/>
<dbReference type="EMBL" id="BKCP01006571">
    <property type="protein sequence ID" value="GER43321.1"/>
    <property type="molecule type" value="Genomic_DNA"/>
</dbReference>
<organism evidence="1 2">
    <name type="scientific">Striga asiatica</name>
    <name type="common">Asiatic witchweed</name>
    <name type="synonym">Buchnera asiatica</name>
    <dbReference type="NCBI Taxonomy" id="4170"/>
    <lineage>
        <taxon>Eukaryota</taxon>
        <taxon>Viridiplantae</taxon>
        <taxon>Streptophyta</taxon>
        <taxon>Embryophyta</taxon>
        <taxon>Tracheophyta</taxon>
        <taxon>Spermatophyta</taxon>
        <taxon>Magnoliopsida</taxon>
        <taxon>eudicotyledons</taxon>
        <taxon>Gunneridae</taxon>
        <taxon>Pentapetalae</taxon>
        <taxon>asterids</taxon>
        <taxon>lamiids</taxon>
        <taxon>Lamiales</taxon>
        <taxon>Orobanchaceae</taxon>
        <taxon>Buchnereae</taxon>
        <taxon>Striga</taxon>
    </lineage>
</organism>
<gene>
    <name evidence="1" type="ORF">STAS_20163</name>
</gene>
<evidence type="ECO:0000313" key="2">
    <source>
        <dbReference type="Proteomes" id="UP000325081"/>
    </source>
</evidence>
<dbReference type="GO" id="GO:0016301">
    <property type="term" value="F:kinase activity"/>
    <property type="evidence" value="ECO:0007669"/>
    <property type="project" value="UniProtKB-KW"/>
</dbReference>
<sequence length="224" mass="24767">MDEFEKYTSRLRKEEKSETENAWEGLRVWVLCTKVELSMRFGEDGKSTTIARKAIVGWLISLLDPNHHDSIMELVVATVSLLVSSSDLACVQGGFPRSPAQNHRMRLHAGEKKSHRNRQFTQIHAVCSGAAERRWYCPVAPVRGFGDGAAQVLFVVLLCLCFSIVDHRRAAVGFGRGEALWEGVGCGSRGSRLTAGVARAASMDLLLSPILWRWAQGCSRAQTP</sequence>
<keyword evidence="2" id="KW-1185">Reference proteome</keyword>
<evidence type="ECO:0000313" key="1">
    <source>
        <dbReference type="EMBL" id="GER43321.1"/>
    </source>
</evidence>
<protein>
    <submittedName>
        <fullName evidence="1">Anhydro-N-acetylmuramic acid kinase</fullName>
    </submittedName>
</protein>
<keyword evidence="1" id="KW-0808">Transferase</keyword>
<accession>A0A5A7QHI0</accession>